<dbReference type="EMBL" id="MU267710">
    <property type="protein sequence ID" value="KAH7910524.1"/>
    <property type="molecule type" value="Genomic_DNA"/>
</dbReference>
<keyword evidence="2" id="KW-1185">Reference proteome</keyword>
<comment type="caution">
    <text evidence="1">The sequence shown here is derived from an EMBL/GenBank/DDBJ whole genome shotgun (WGS) entry which is preliminary data.</text>
</comment>
<gene>
    <name evidence="1" type="ORF">BJ138DRAFT_99990</name>
</gene>
<evidence type="ECO:0000313" key="1">
    <source>
        <dbReference type="EMBL" id="KAH7910524.1"/>
    </source>
</evidence>
<name>A0ACB8AAQ0_9AGAM</name>
<organism evidence="1 2">
    <name type="scientific">Hygrophoropsis aurantiaca</name>
    <dbReference type="NCBI Taxonomy" id="72124"/>
    <lineage>
        <taxon>Eukaryota</taxon>
        <taxon>Fungi</taxon>
        <taxon>Dikarya</taxon>
        <taxon>Basidiomycota</taxon>
        <taxon>Agaricomycotina</taxon>
        <taxon>Agaricomycetes</taxon>
        <taxon>Agaricomycetidae</taxon>
        <taxon>Boletales</taxon>
        <taxon>Coniophorineae</taxon>
        <taxon>Hygrophoropsidaceae</taxon>
        <taxon>Hygrophoropsis</taxon>
    </lineage>
</organism>
<reference evidence="1" key="1">
    <citation type="journal article" date="2021" name="New Phytol.">
        <title>Evolutionary innovations through gain and loss of genes in the ectomycorrhizal Boletales.</title>
        <authorList>
            <person name="Wu G."/>
            <person name="Miyauchi S."/>
            <person name="Morin E."/>
            <person name="Kuo A."/>
            <person name="Drula E."/>
            <person name="Varga T."/>
            <person name="Kohler A."/>
            <person name="Feng B."/>
            <person name="Cao Y."/>
            <person name="Lipzen A."/>
            <person name="Daum C."/>
            <person name="Hundley H."/>
            <person name="Pangilinan J."/>
            <person name="Johnson J."/>
            <person name="Barry K."/>
            <person name="LaButti K."/>
            <person name="Ng V."/>
            <person name="Ahrendt S."/>
            <person name="Min B."/>
            <person name="Choi I.G."/>
            <person name="Park H."/>
            <person name="Plett J.M."/>
            <person name="Magnuson J."/>
            <person name="Spatafora J.W."/>
            <person name="Nagy L.G."/>
            <person name="Henrissat B."/>
            <person name="Grigoriev I.V."/>
            <person name="Yang Z.L."/>
            <person name="Xu J."/>
            <person name="Martin F.M."/>
        </authorList>
    </citation>
    <scope>NUCLEOTIDE SEQUENCE</scope>
    <source>
        <strain evidence="1">ATCC 28755</strain>
    </source>
</reference>
<dbReference type="Proteomes" id="UP000790377">
    <property type="component" value="Unassembled WGS sequence"/>
</dbReference>
<proteinExistence type="predicted"/>
<accession>A0ACB8AAQ0</accession>
<evidence type="ECO:0000313" key="2">
    <source>
        <dbReference type="Proteomes" id="UP000790377"/>
    </source>
</evidence>
<protein>
    <submittedName>
        <fullName evidence="1">Uncharacterized protein</fullName>
    </submittedName>
</protein>
<sequence>MRTPGEMSPGRVTSQSIKQPSFDPINNNKQEPIALTVPLSVSGNVLLSSRFLSNQFLKAYKQTGYSRAHWAFILACILTYAMAFPYHPDPQGTPCAACRVLLVLDAQVGMLADPPLARAEIHPPRIIHVRNTGDVGEVDEPNTPGWQLAFPPLSPHEYVIDKLKNNAFAGTKLGDLITPEAEIIVVGMQSDFCIRATCSAALGRGNEVLLIKGAHATYNRLEVWNGGGITPAQTIEAEIEAELEEAGVILLEMKDLPGLFTDR</sequence>